<reference evidence="1" key="1">
    <citation type="journal article" date="2023" name="PLoS Negl. Trop. Dis.">
        <title>A genome sequence for Biomphalaria pfeifferi, the major vector snail for the human-infecting parasite Schistosoma mansoni.</title>
        <authorList>
            <person name="Bu L."/>
            <person name="Lu L."/>
            <person name="Laidemitt M.R."/>
            <person name="Zhang S.M."/>
            <person name="Mutuku M."/>
            <person name="Mkoji G."/>
            <person name="Steinauer M."/>
            <person name="Loker E.S."/>
        </authorList>
    </citation>
    <scope>NUCLEOTIDE SEQUENCE</scope>
    <source>
        <strain evidence="1">KasaAsao</strain>
    </source>
</reference>
<keyword evidence="2" id="KW-1185">Reference proteome</keyword>
<comment type="caution">
    <text evidence="1">The sequence shown here is derived from an EMBL/GenBank/DDBJ whole genome shotgun (WGS) entry which is preliminary data.</text>
</comment>
<feature type="non-terminal residue" evidence="1">
    <location>
        <position position="1"/>
    </location>
</feature>
<dbReference type="EMBL" id="JASAOG010000012">
    <property type="protein sequence ID" value="KAK0065853.1"/>
    <property type="molecule type" value="Genomic_DNA"/>
</dbReference>
<dbReference type="AlphaFoldDB" id="A0AAD8FJ50"/>
<protein>
    <submittedName>
        <fullName evidence="1">Uncharacterized protein</fullName>
    </submittedName>
</protein>
<name>A0AAD8FJ50_BIOPF</name>
<gene>
    <name evidence="1" type="ORF">Bpfe_004650</name>
</gene>
<sequence>IFLLHLYNQENLELVNSPQNESELLKRTTRESSLYRRGVGSTRVFASML</sequence>
<organism evidence="1 2">
    <name type="scientific">Biomphalaria pfeifferi</name>
    <name type="common">Bloodfluke planorb</name>
    <name type="synonym">Freshwater snail</name>
    <dbReference type="NCBI Taxonomy" id="112525"/>
    <lineage>
        <taxon>Eukaryota</taxon>
        <taxon>Metazoa</taxon>
        <taxon>Spiralia</taxon>
        <taxon>Lophotrochozoa</taxon>
        <taxon>Mollusca</taxon>
        <taxon>Gastropoda</taxon>
        <taxon>Heterobranchia</taxon>
        <taxon>Euthyneura</taxon>
        <taxon>Panpulmonata</taxon>
        <taxon>Hygrophila</taxon>
        <taxon>Lymnaeoidea</taxon>
        <taxon>Planorbidae</taxon>
        <taxon>Biomphalaria</taxon>
    </lineage>
</organism>
<accession>A0AAD8FJ50</accession>
<reference evidence="1" key="2">
    <citation type="submission" date="2023-04" db="EMBL/GenBank/DDBJ databases">
        <authorList>
            <person name="Bu L."/>
            <person name="Lu L."/>
            <person name="Laidemitt M.R."/>
            <person name="Zhang S.M."/>
            <person name="Mutuku M."/>
            <person name="Mkoji G."/>
            <person name="Steinauer M."/>
            <person name="Loker E.S."/>
        </authorList>
    </citation>
    <scope>NUCLEOTIDE SEQUENCE</scope>
    <source>
        <strain evidence="1">KasaAsao</strain>
        <tissue evidence="1">Whole Snail</tissue>
    </source>
</reference>
<evidence type="ECO:0000313" key="2">
    <source>
        <dbReference type="Proteomes" id="UP001233172"/>
    </source>
</evidence>
<proteinExistence type="predicted"/>
<evidence type="ECO:0000313" key="1">
    <source>
        <dbReference type="EMBL" id="KAK0065853.1"/>
    </source>
</evidence>
<dbReference type="Proteomes" id="UP001233172">
    <property type="component" value="Unassembled WGS sequence"/>
</dbReference>